<name>A0ABD1TRZ3_9LAMI</name>
<evidence type="ECO:0000313" key="3">
    <source>
        <dbReference type="Proteomes" id="UP001604277"/>
    </source>
</evidence>
<evidence type="ECO:0000313" key="2">
    <source>
        <dbReference type="EMBL" id="KAL2515491.1"/>
    </source>
</evidence>
<proteinExistence type="predicted"/>
<feature type="compositionally biased region" description="Basic and acidic residues" evidence="1">
    <location>
        <begin position="143"/>
        <end position="158"/>
    </location>
</feature>
<dbReference type="Proteomes" id="UP001604277">
    <property type="component" value="Unassembled WGS sequence"/>
</dbReference>
<evidence type="ECO:0000256" key="1">
    <source>
        <dbReference type="SAM" id="MobiDB-lite"/>
    </source>
</evidence>
<dbReference type="AlphaFoldDB" id="A0ABD1TRZ3"/>
<protein>
    <submittedName>
        <fullName evidence="2">Uncharacterized protein</fullName>
    </submittedName>
</protein>
<sequence length="194" mass="22157">MEAFEEHDKCVNNEGNGLGSDNNGGCYVPTMQCSSEMEMDEDNIDEYIFHQEDIWSQLEESFMYNDLSTDAINKMKREAYARGTTKRCWHVRKRRAGLKPRSEKGSRRMIPWDLWKPSTFIAFWEELSLIFSKFREADHSMNEDFADGESRNANDESNSRGGGAGEDSGHGSSIIVKLNSVIDLAKAPNQHFNE</sequence>
<reference evidence="3" key="1">
    <citation type="submission" date="2024-07" db="EMBL/GenBank/DDBJ databases">
        <title>Two chromosome-level genome assemblies of Korean endemic species Abeliophyllum distichum and Forsythia ovata (Oleaceae).</title>
        <authorList>
            <person name="Jang H."/>
        </authorList>
    </citation>
    <scope>NUCLEOTIDE SEQUENCE [LARGE SCALE GENOMIC DNA]</scope>
</reference>
<keyword evidence="3" id="KW-1185">Reference proteome</keyword>
<organism evidence="2 3">
    <name type="scientific">Forsythia ovata</name>
    <dbReference type="NCBI Taxonomy" id="205694"/>
    <lineage>
        <taxon>Eukaryota</taxon>
        <taxon>Viridiplantae</taxon>
        <taxon>Streptophyta</taxon>
        <taxon>Embryophyta</taxon>
        <taxon>Tracheophyta</taxon>
        <taxon>Spermatophyta</taxon>
        <taxon>Magnoliopsida</taxon>
        <taxon>eudicotyledons</taxon>
        <taxon>Gunneridae</taxon>
        <taxon>Pentapetalae</taxon>
        <taxon>asterids</taxon>
        <taxon>lamiids</taxon>
        <taxon>Lamiales</taxon>
        <taxon>Oleaceae</taxon>
        <taxon>Forsythieae</taxon>
        <taxon>Forsythia</taxon>
    </lineage>
</organism>
<accession>A0ABD1TRZ3</accession>
<comment type="caution">
    <text evidence="2">The sequence shown here is derived from an EMBL/GenBank/DDBJ whole genome shotgun (WGS) entry which is preliminary data.</text>
</comment>
<feature type="region of interest" description="Disordered" evidence="1">
    <location>
        <begin position="143"/>
        <end position="171"/>
    </location>
</feature>
<gene>
    <name evidence="2" type="ORF">Fot_29462</name>
</gene>
<dbReference type="EMBL" id="JBFOLJ010000008">
    <property type="protein sequence ID" value="KAL2515491.1"/>
    <property type="molecule type" value="Genomic_DNA"/>
</dbReference>